<dbReference type="EMBL" id="QQXK01000001">
    <property type="protein sequence ID" value="RII43754.1"/>
    <property type="molecule type" value="Genomic_DNA"/>
</dbReference>
<comment type="caution">
    <text evidence="2">The sequence shown here is derived from an EMBL/GenBank/DDBJ whole genome shotgun (WGS) entry which is preliminary data.</text>
</comment>
<evidence type="ECO:0000313" key="2">
    <source>
        <dbReference type="EMBL" id="RII43754.1"/>
    </source>
</evidence>
<evidence type="ECO:0000256" key="1">
    <source>
        <dbReference type="SAM" id="MobiDB-lite"/>
    </source>
</evidence>
<reference evidence="2 3" key="1">
    <citation type="submission" date="2018-07" db="EMBL/GenBank/DDBJ databases">
        <title>Arthrobacter sp. nov., isolated from raw cow's milk with high bacterial count.</title>
        <authorList>
            <person name="Hahne J."/>
            <person name="Isele D."/>
            <person name="Lipski A."/>
        </authorList>
    </citation>
    <scope>NUCLEOTIDE SEQUENCE [LARGE SCALE GENOMIC DNA]</scope>
    <source>
        <strain evidence="2 3">JZ R-35</strain>
    </source>
</reference>
<evidence type="ECO:0000313" key="3">
    <source>
        <dbReference type="Proteomes" id="UP000265419"/>
    </source>
</evidence>
<dbReference type="Proteomes" id="UP000265419">
    <property type="component" value="Unassembled WGS sequence"/>
</dbReference>
<name>A0A399JEV7_9MICC</name>
<gene>
    <name evidence="2" type="ORF">DWB68_00535</name>
</gene>
<protein>
    <submittedName>
        <fullName evidence="2">Uncharacterized protein</fullName>
    </submittedName>
</protein>
<proteinExistence type="predicted"/>
<feature type="region of interest" description="Disordered" evidence="1">
    <location>
        <begin position="85"/>
        <end position="104"/>
    </location>
</feature>
<dbReference type="RefSeq" id="WP_119423181.1">
    <property type="nucleotide sequence ID" value="NZ_QQXK01000001.1"/>
</dbReference>
<keyword evidence="3" id="KW-1185">Reference proteome</keyword>
<organism evidence="2 3">
    <name type="scientific">Galactobacter valiniphilus</name>
    <dbReference type="NCBI Taxonomy" id="2676122"/>
    <lineage>
        <taxon>Bacteria</taxon>
        <taxon>Bacillati</taxon>
        <taxon>Actinomycetota</taxon>
        <taxon>Actinomycetes</taxon>
        <taxon>Micrococcales</taxon>
        <taxon>Micrococcaceae</taxon>
        <taxon>Galactobacter</taxon>
    </lineage>
</organism>
<dbReference type="AlphaFoldDB" id="A0A399JEV7"/>
<sequence length="104" mass="11606">MEALDQIVEIHFPLRLDEDTDWIEDVEELLFEAEGTVAPLMYDDGEELRGADGEPEYVFFISNNPLAELIAYGRTLLTLEGVPAGGHLSVNDEEGELGRGERIQ</sequence>
<accession>A0A399JEV7</accession>